<evidence type="ECO:0000256" key="1">
    <source>
        <dbReference type="ARBA" id="ARBA00008779"/>
    </source>
</evidence>
<evidence type="ECO:0000256" key="3">
    <source>
        <dbReference type="SAM" id="MobiDB-lite"/>
    </source>
</evidence>
<keyword evidence="6" id="KW-1185">Reference proteome</keyword>
<evidence type="ECO:0000313" key="6">
    <source>
        <dbReference type="Proteomes" id="UP000253918"/>
    </source>
</evidence>
<dbReference type="InterPro" id="IPR050738">
    <property type="entry name" value="Sulfatase"/>
</dbReference>
<feature type="domain" description="Sulfatase N-terminal" evidence="4">
    <location>
        <begin position="47"/>
        <end position="314"/>
    </location>
</feature>
<comment type="caution">
    <text evidence="5">The sequence shown here is derived from an EMBL/GenBank/DDBJ whole genome shotgun (WGS) entry which is preliminary data.</text>
</comment>
<sequence length="483" mass="53107">MKPGHIARLAFATTSLVALGQVAPVARSKAAMQNPAAARESAGPARPNLVIFLADDLGNDIQPFGDSNARAPNLARLAADGMTFDRAFVASPACAPSRAALLTGLMPARNGAEANQKAPRADVRKLPAYLHDLGYEVVAFGKVSHYQQTAMYGFDHFEHDKFHDPEGVPSAIKWLKARNDKRPLAIFVGSNWPHVPWPETTEGYQPAALRLPPKTPDTPITRDARARYYAAVSRLDKEVGDTLDTVDTVLGPNTFVLFSSDHGAQWPFGKWNLYDTGTRVPTIVRWQGHVQPGSRTGAMVSWVDILPTLVDLGGGKAPAGIDGTSFAPVLRGDTRFKGRGEIYTTHNNDGSINVYPMRSVRTGRWKYIHNLHPEYTYTTHIDQWVKRVDSGKYFPSWREAAKTDPAARATVQAYYHRPGEELYDLAADPDEKRNLAADPRYAGVLKSLRARLAAWRKQQGDTHPVEGVPHLREGPLTGEAQPD</sequence>
<dbReference type="AlphaFoldDB" id="A0A369VVD3"/>
<feature type="region of interest" description="Disordered" evidence="3">
    <location>
        <begin position="456"/>
        <end position="483"/>
    </location>
</feature>
<dbReference type="Proteomes" id="UP000253918">
    <property type="component" value="Unassembled WGS sequence"/>
</dbReference>
<dbReference type="PANTHER" id="PTHR42693">
    <property type="entry name" value="ARYLSULFATASE FAMILY MEMBER"/>
    <property type="match status" value="1"/>
</dbReference>
<dbReference type="SUPFAM" id="SSF53649">
    <property type="entry name" value="Alkaline phosphatase-like"/>
    <property type="match status" value="1"/>
</dbReference>
<dbReference type="EMBL" id="QQNB01000002">
    <property type="protein sequence ID" value="RDE06043.1"/>
    <property type="molecule type" value="Genomic_DNA"/>
</dbReference>
<protein>
    <submittedName>
        <fullName evidence="5">Arylsulfatase A family protein</fullName>
    </submittedName>
</protein>
<name>A0A369VVD3_9SPHN</name>
<reference evidence="5 6" key="1">
    <citation type="submission" date="2018-07" db="EMBL/GenBank/DDBJ databases">
        <title>a novel species of Sphingomonas isolated from the rhizosphere soil of Araceae plant.</title>
        <authorList>
            <person name="Zhiyong W."/>
            <person name="Qinglan Z."/>
            <person name="Zhiwei F."/>
            <person name="Ding X."/>
            <person name="Gejiao W."/>
            <person name="Shixue Z."/>
        </authorList>
    </citation>
    <scope>NUCLEOTIDE SEQUENCE [LARGE SCALE GENOMIC DNA]</scope>
    <source>
        <strain evidence="5 6">WZY 27</strain>
    </source>
</reference>
<gene>
    <name evidence="5" type="ORF">DVW87_12815</name>
</gene>
<evidence type="ECO:0000313" key="5">
    <source>
        <dbReference type="EMBL" id="RDE06043.1"/>
    </source>
</evidence>
<dbReference type="GO" id="GO:0004065">
    <property type="term" value="F:arylsulfatase activity"/>
    <property type="evidence" value="ECO:0007669"/>
    <property type="project" value="TreeGrafter"/>
</dbReference>
<dbReference type="Gene3D" id="3.40.720.10">
    <property type="entry name" value="Alkaline Phosphatase, subunit A"/>
    <property type="match status" value="1"/>
</dbReference>
<dbReference type="InterPro" id="IPR000917">
    <property type="entry name" value="Sulfatase_N"/>
</dbReference>
<organism evidence="5 6">
    <name type="scientific">Sphingomonas aracearum</name>
    <dbReference type="NCBI Taxonomy" id="2283317"/>
    <lineage>
        <taxon>Bacteria</taxon>
        <taxon>Pseudomonadati</taxon>
        <taxon>Pseudomonadota</taxon>
        <taxon>Alphaproteobacteria</taxon>
        <taxon>Sphingomonadales</taxon>
        <taxon>Sphingomonadaceae</taxon>
        <taxon>Sphingomonas</taxon>
    </lineage>
</organism>
<evidence type="ECO:0000256" key="2">
    <source>
        <dbReference type="ARBA" id="ARBA00022801"/>
    </source>
</evidence>
<accession>A0A369VVD3</accession>
<dbReference type="OrthoDB" id="9803751at2"/>
<evidence type="ECO:0000259" key="4">
    <source>
        <dbReference type="Pfam" id="PF00884"/>
    </source>
</evidence>
<comment type="similarity">
    <text evidence="1">Belongs to the sulfatase family.</text>
</comment>
<feature type="compositionally biased region" description="Basic and acidic residues" evidence="3">
    <location>
        <begin position="458"/>
        <end position="473"/>
    </location>
</feature>
<dbReference type="InterPro" id="IPR017850">
    <property type="entry name" value="Alkaline_phosphatase_core_sf"/>
</dbReference>
<dbReference type="RefSeq" id="WP_114688112.1">
    <property type="nucleotide sequence ID" value="NZ_QQNB01000002.1"/>
</dbReference>
<dbReference type="CDD" id="cd16027">
    <property type="entry name" value="SGSH"/>
    <property type="match status" value="1"/>
</dbReference>
<dbReference type="PANTHER" id="PTHR42693:SF53">
    <property type="entry name" value="ENDO-4-O-SULFATASE"/>
    <property type="match status" value="1"/>
</dbReference>
<proteinExistence type="inferred from homology"/>
<keyword evidence="2" id="KW-0378">Hydrolase</keyword>
<dbReference type="Pfam" id="PF00884">
    <property type="entry name" value="Sulfatase"/>
    <property type="match status" value="1"/>
</dbReference>